<accession>A0A8D8GFP0</accession>
<dbReference type="EMBL" id="HBUE01151437">
    <property type="protein sequence ID" value="CAG6505453.1"/>
    <property type="molecule type" value="Transcribed_RNA"/>
</dbReference>
<organism evidence="3">
    <name type="scientific">Culex pipiens</name>
    <name type="common">House mosquito</name>
    <dbReference type="NCBI Taxonomy" id="7175"/>
    <lineage>
        <taxon>Eukaryota</taxon>
        <taxon>Metazoa</taxon>
        <taxon>Ecdysozoa</taxon>
        <taxon>Arthropoda</taxon>
        <taxon>Hexapoda</taxon>
        <taxon>Insecta</taxon>
        <taxon>Pterygota</taxon>
        <taxon>Neoptera</taxon>
        <taxon>Endopterygota</taxon>
        <taxon>Diptera</taxon>
        <taxon>Nematocera</taxon>
        <taxon>Culicoidea</taxon>
        <taxon>Culicidae</taxon>
        <taxon>Culicinae</taxon>
        <taxon>Culicini</taxon>
        <taxon>Culex</taxon>
        <taxon>Culex</taxon>
    </lineage>
</organism>
<reference evidence="3" key="1">
    <citation type="submission" date="2021-05" db="EMBL/GenBank/DDBJ databases">
        <authorList>
            <person name="Alioto T."/>
            <person name="Alioto T."/>
            <person name="Gomez Garrido J."/>
        </authorList>
    </citation>
    <scope>NUCLEOTIDE SEQUENCE</scope>
</reference>
<evidence type="ECO:0000256" key="2">
    <source>
        <dbReference type="SAM" id="SignalP"/>
    </source>
</evidence>
<keyword evidence="1" id="KW-0472">Membrane</keyword>
<keyword evidence="1" id="KW-0812">Transmembrane</keyword>
<sequence>MCLGTNMMLASPVVLASRTPLRPWAASGDDHDCDDAAGDSSFSAIAHLFCHLCLRRPRDLELVQFFCFLLLILINIKSLTLMLLLFFTSANHCLLLSWRR</sequence>
<evidence type="ECO:0000313" key="3">
    <source>
        <dbReference type="EMBL" id="CAG6505453.1"/>
    </source>
</evidence>
<feature type="transmembrane region" description="Helical" evidence="1">
    <location>
        <begin position="65"/>
        <end position="87"/>
    </location>
</feature>
<proteinExistence type="predicted"/>
<keyword evidence="1" id="KW-1133">Transmembrane helix</keyword>
<dbReference type="AlphaFoldDB" id="A0A8D8GFP0"/>
<keyword evidence="2" id="KW-0732">Signal</keyword>
<evidence type="ECO:0000256" key="1">
    <source>
        <dbReference type="SAM" id="Phobius"/>
    </source>
</evidence>
<name>A0A8D8GFP0_CULPI</name>
<dbReference type="EMBL" id="HBUE01256439">
    <property type="protein sequence ID" value="CAG6556752.1"/>
    <property type="molecule type" value="Transcribed_RNA"/>
</dbReference>
<protein>
    <submittedName>
        <fullName evidence="3">(northern house mosquito) hypothetical protein</fullName>
    </submittedName>
</protein>
<feature type="chain" id="PRO_5036260735" evidence="2">
    <location>
        <begin position="17"/>
        <end position="100"/>
    </location>
</feature>
<feature type="signal peptide" evidence="2">
    <location>
        <begin position="1"/>
        <end position="16"/>
    </location>
</feature>